<feature type="domain" description="Inactive transglutaminase fused to 7 transmembrane helices" evidence="2">
    <location>
        <begin position="23"/>
        <end position="191"/>
    </location>
</feature>
<dbReference type="SUPFAM" id="SSF54001">
    <property type="entry name" value="Cysteine proteinases"/>
    <property type="match status" value="1"/>
</dbReference>
<feature type="transmembrane region" description="Helical" evidence="1">
    <location>
        <begin position="395"/>
        <end position="416"/>
    </location>
</feature>
<organism evidence="4 5">
    <name type="scientific">Henriciella pelagia</name>
    <dbReference type="NCBI Taxonomy" id="1977912"/>
    <lineage>
        <taxon>Bacteria</taxon>
        <taxon>Pseudomonadati</taxon>
        <taxon>Pseudomonadota</taxon>
        <taxon>Alphaproteobacteria</taxon>
        <taxon>Hyphomonadales</taxon>
        <taxon>Hyphomonadaceae</taxon>
        <taxon>Henriciella</taxon>
    </lineage>
</organism>
<keyword evidence="5" id="KW-1185">Reference proteome</keyword>
<evidence type="ECO:0000259" key="3">
    <source>
        <dbReference type="Pfam" id="PF14402"/>
    </source>
</evidence>
<dbReference type="Pfam" id="PF14402">
    <property type="entry name" value="7TM_transglut"/>
    <property type="match status" value="1"/>
</dbReference>
<feature type="transmembrane region" description="Helical" evidence="1">
    <location>
        <begin position="455"/>
        <end position="474"/>
    </location>
</feature>
<dbReference type="Pfam" id="PF14400">
    <property type="entry name" value="Transglut_i_TM"/>
    <property type="match status" value="1"/>
</dbReference>
<feature type="domain" description="7 transmembrane helices usually fused to an inactive transglutaminase" evidence="3">
    <location>
        <begin position="273"/>
        <end position="516"/>
    </location>
</feature>
<dbReference type="Proteomes" id="UP000628854">
    <property type="component" value="Unassembled WGS sequence"/>
</dbReference>
<dbReference type="InterPro" id="IPR038765">
    <property type="entry name" value="Papain-like_cys_pep_sf"/>
</dbReference>
<comment type="caution">
    <text evidence="4">The sequence shown here is derived from an EMBL/GenBank/DDBJ whole genome shotgun (WGS) entry which is preliminary data.</text>
</comment>
<feature type="transmembrane region" description="Helical" evidence="1">
    <location>
        <begin position="422"/>
        <end position="443"/>
    </location>
</feature>
<keyword evidence="1" id="KW-0472">Membrane</keyword>
<feature type="transmembrane region" description="Helical" evidence="1">
    <location>
        <begin position="323"/>
        <end position="340"/>
    </location>
</feature>
<accession>A0ABQ1J754</accession>
<protein>
    <submittedName>
        <fullName evidence="4">Membrane protein</fullName>
    </submittedName>
</protein>
<dbReference type="RefSeq" id="WP_084393756.1">
    <property type="nucleotide sequence ID" value="NZ_BMKF01000001.1"/>
</dbReference>
<evidence type="ECO:0000256" key="1">
    <source>
        <dbReference type="SAM" id="Phobius"/>
    </source>
</evidence>
<evidence type="ECO:0000259" key="2">
    <source>
        <dbReference type="Pfam" id="PF14400"/>
    </source>
</evidence>
<name>A0ABQ1J754_9PROT</name>
<gene>
    <name evidence="4" type="ORF">GCM10011503_04940</name>
</gene>
<proteinExistence type="predicted"/>
<keyword evidence="1" id="KW-0812">Transmembrane</keyword>
<dbReference type="EMBL" id="BMKF01000001">
    <property type="protein sequence ID" value="GGB59494.1"/>
    <property type="molecule type" value="Genomic_DNA"/>
</dbReference>
<feature type="transmembrane region" description="Helical" evidence="1">
    <location>
        <begin position="368"/>
        <end position="388"/>
    </location>
</feature>
<evidence type="ECO:0000313" key="5">
    <source>
        <dbReference type="Proteomes" id="UP000628854"/>
    </source>
</evidence>
<dbReference type="InterPro" id="IPR025838">
    <property type="entry name" value="Transglut_i_TM"/>
</dbReference>
<feature type="transmembrane region" description="Helical" evidence="1">
    <location>
        <begin position="480"/>
        <end position="500"/>
    </location>
</feature>
<keyword evidence="1" id="KW-1133">Transmembrane helix</keyword>
<reference evidence="5" key="1">
    <citation type="journal article" date="2019" name="Int. J. Syst. Evol. Microbiol.">
        <title>The Global Catalogue of Microorganisms (GCM) 10K type strain sequencing project: providing services to taxonomists for standard genome sequencing and annotation.</title>
        <authorList>
            <consortium name="The Broad Institute Genomics Platform"/>
            <consortium name="The Broad Institute Genome Sequencing Center for Infectious Disease"/>
            <person name="Wu L."/>
            <person name="Ma J."/>
        </authorList>
    </citation>
    <scope>NUCLEOTIDE SEQUENCE [LARGE SCALE GENOMIC DNA]</scope>
    <source>
        <strain evidence="5">CGMCC 1.15928</strain>
    </source>
</reference>
<evidence type="ECO:0000313" key="4">
    <source>
        <dbReference type="EMBL" id="GGB59494.1"/>
    </source>
</evidence>
<sequence length="526" mass="57988">MKRTQLLIIVGVLIASALGIFSYKVTQLGFPVIPDLDSDTWTLEAKVSFRGEGEPVTLRLALPESEGQFSVVDEAFIASGFGIETTTDETGRRAVFERRAQDGNAVLFYRAKLISVDRRLGNSSTQPTPEAISDYRRSERRRAIQENATPLLVALDSVLSEALEKSAGERSFIAQLARLSADEDDDRITTIIEGGPPEIRNASDRLVFLLNAAGTPARLVQGIMLNTDTRQAPLESWVEYWLNEQWVSASGRTAEPLDHTRALPIVYDRAPIVDGDGFRRLGVSWSVARNFESQLVRAMERGEEYAPWVNATSLLTLPIDLQLVFRVLLLIPLGALIIVLLKQIIGMPAFGTFMPILIALAFRETSLLTGMILFVGIVAIGLLLRAYFNQLQLLLVPRLAAVLIIVTFLMMTIALIGEATGIQTGLSISLFPLVIITMTIERMSLTWEEDGAKDALKKAAGSLAGAVAGYYVLTNEYIEHVAIVFPELLLIVLAIVLMLGRYTGYKVTEFFRFKVLANEAEKVGDR</sequence>
<dbReference type="InterPro" id="IPR025840">
    <property type="entry name" value="7TM_transglut"/>
</dbReference>